<feature type="transmembrane region" description="Helical" evidence="1">
    <location>
        <begin position="81"/>
        <end position="111"/>
    </location>
</feature>
<keyword evidence="1" id="KW-0812">Transmembrane</keyword>
<feature type="domain" description="DUF1707" evidence="2">
    <location>
        <begin position="7"/>
        <end position="59"/>
    </location>
</feature>
<dbReference type="EMBL" id="UGVI01000001">
    <property type="protein sequence ID" value="SUE14806.1"/>
    <property type="molecule type" value="Genomic_DNA"/>
</dbReference>
<dbReference type="AlphaFoldDB" id="A0A379LZ77"/>
<proteinExistence type="predicted"/>
<organism evidence="3 4">
    <name type="scientific">Rhodococcus gordoniae</name>
    <dbReference type="NCBI Taxonomy" id="223392"/>
    <lineage>
        <taxon>Bacteria</taxon>
        <taxon>Bacillati</taxon>
        <taxon>Actinomycetota</taxon>
        <taxon>Actinomycetes</taxon>
        <taxon>Mycobacteriales</taxon>
        <taxon>Nocardiaceae</taxon>
        <taxon>Rhodococcus</taxon>
    </lineage>
</organism>
<accession>A0A379LZ77</accession>
<evidence type="ECO:0000313" key="4">
    <source>
        <dbReference type="Proteomes" id="UP000254569"/>
    </source>
</evidence>
<dbReference type="RefSeq" id="WP_064065304.1">
    <property type="nucleotide sequence ID" value="NZ_CP101467.1"/>
</dbReference>
<sequence length="126" mass="13354">MADRPEIRIGTAEREEAVALLGEHFAAGRLGLAEFDERVALATQATVRGDLVPLFADLPSAPAVVAPSPGPRDLAEQLLTLVPFVLVALLVIVVLRHPIALLIAFGVLFVAGRRAYRLLGEGRGPS</sequence>
<dbReference type="InterPro" id="IPR012551">
    <property type="entry name" value="DUF1707_SHOCT-like"/>
</dbReference>
<evidence type="ECO:0000259" key="2">
    <source>
        <dbReference type="Pfam" id="PF08044"/>
    </source>
</evidence>
<gene>
    <name evidence="3" type="ORF">NCTC13296_01658</name>
</gene>
<protein>
    <submittedName>
        <fullName evidence="3">Domain of uncharacterized function (DUF1707)</fullName>
    </submittedName>
</protein>
<dbReference type="OrthoDB" id="3534574at2"/>
<keyword evidence="1" id="KW-1133">Transmembrane helix</keyword>
<evidence type="ECO:0000256" key="1">
    <source>
        <dbReference type="SAM" id="Phobius"/>
    </source>
</evidence>
<keyword evidence="1" id="KW-0472">Membrane</keyword>
<evidence type="ECO:0000313" key="3">
    <source>
        <dbReference type="EMBL" id="SUE14806.1"/>
    </source>
</evidence>
<name>A0A379LZ77_9NOCA</name>
<reference evidence="3 4" key="1">
    <citation type="submission" date="2018-06" db="EMBL/GenBank/DDBJ databases">
        <authorList>
            <consortium name="Pathogen Informatics"/>
            <person name="Doyle S."/>
        </authorList>
    </citation>
    <scope>NUCLEOTIDE SEQUENCE [LARGE SCALE GENOMIC DNA]</scope>
    <source>
        <strain evidence="3 4">NCTC13296</strain>
    </source>
</reference>
<dbReference type="Proteomes" id="UP000254569">
    <property type="component" value="Unassembled WGS sequence"/>
</dbReference>
<keyword evidence="4" id="KW-1185">Reference proteome</keyword>
<dbReference type="Pfam" id="PF08044">
    <property type="entry name" value="DUF1707"/>
    <property type="match status" value="1"/>
</dbReference>